<dbReference type="EMBL" id="JAGPXD010000002">
    <property type="protein sequence ID" value="KAH7366900.1"/>
    <property type="molecule type" value="Genomic_DNA"/>
</dbReference>
<comment type="caution">
    <text evidence="2">The sequence shown here is derived from an EMBL/GenBank/DDBJ whole genome shotgun (WGS) entry which is preliminary data.</text>
</comment>
<feature type="compositionally biased region" description="Basic and acidic residues" evidence="1">
    <location>
        <begin position="72"/>
        <end position="91"/>
    </location>
</feature>
<dbReference type="Proteomes" id="UP000813385">
    <property type="component" value="Unassembled WGS sequence"/>
</dbReference>
<protein>
    <submittedName>
        <fullName evidence="2">Uncharacterized protein</fullName>
    </submittedName>
</protein>
<proteinExistence type="predicted"/>
<evidence type="ECO:0000313" key="3">
    <source>
        <dbReference type="Proteomes" id="UP000813385"/>
    </source>
</evidence>
<evidence type="ECO:0000256" key="1">
    <source>
        <dbReference type="SAM" id="MobiDB-lite"/>
    </source>
</evidence>
<evidence type="ECO:0000313" key="2">
    <source>
        <dbReference type="EMBL" id="KAH7366900.1"/>
    </source>
</evidence>
<feature type="compositionally biased region" description="Basic and acidic residues" evidence="1">
    <location>
        <begin position="44"/>
        <end position="56"/>
    </location>
</feature>
<feature type="region of interest" description="Disordered" evidence="1">
    <location>
        <begin position="1"/>
        <end position="100"/>
    </location>
</feature>
<name>A0A8K0X553_9PEZI</name>
<dbReference type="OrthoDB" id="529205at2759"/>
<reference evidence="2" key="1">
    <citation type="journal article" date="2021" name="Nat. Commun.">
        <title>Genetic determinants of endophytism in the Arabidopsis root mycobiome.</title>
        <authorList>
            <person name="Mesny F."/>
            <person name="Miyauchi S."/>
            <person name="Thiergart T."/>
            <person name="Pickel B."/>
            <person name="Atanasova L."/>
            <person name="Karlsson M."/>
            <person name="Huettel B."/>
            <person name="Barry K.W."/>
            <person name="Haridas S."/>
            <person name="Chen C."/>
            <person name="Bauer D."/>
            <person name="Andreopoulos W."/>
            <person name="Pangilinan J."/>
            <person name="LaButti K."/>
            <person name="Riley R."/>
            <person name="Lipzen A."/>
            <person name="Clum A."/>
            <person name="Drula E."/>
            <person name="Henrissat B."/>
            <person name="Kohler A."/>
            <person name="Grigoriev I.V."/>
            <person name="Martin F.M."/>
            <person name="Hacquard S."/>
        </authorList>
    </citation>
    <scope>NUCLEOTIDE SEQUENCE</scope>
    <source>
        <strain evidence="2">MPI-CAGE-AT-0016</strain>
    </source>
</reference>
<accession>A0A8K0X553</accession>
<keyword evidence="3" id="KW-1185">Reference proteome</keyword>
<organism evidence="2 3">
    <name type="scientific">Plectosphaerella cucumerina</name>
    <dbReference type="NCBI Taxonomy" id="40658"/>
    <lineage>
        <taxon>Eukaryota</taxon>
        <taxon>Fungi</taxon>
        <taxon>Dikarya</taxon>
        <taxon>Ascomycota</taxon>
        <taxon>Pezizomycotina</taxon>
        <taxon>Sordariomycetes</taxon>
        <taxon>Hypocreomycetidae</taxon>
        <taxon>Glomerellales</taxon>
        <taxon>Plectosphaerellaceae</taxon>
        <taxon>Plectosphaerella</taxon>
    </lineage>
</organism>
<dbReference type="AlphaFoldDB" id="A0A8K0X553"/>
<sequence length="100" mass="10744">MSSRFAMAAARPARSMFALSTRGFQTSAFRAGGLKESSAEDPESEKHKQDSLDKQRKGQGQWKPELASDSEEAIKADRDNTTPQELADKTKGAAGKGAKA</sequence>
<gene>
    <name evidence="2" type="ORF">B0T11DRAFT_294793</name>
</gene>